<keyword evidence="8" id="KW-1185">Reference proteome</keyword>
<dbReference type="PANTHER" id="PTHR12606:SF1">
    <property type="entry name" value="UBIQUITIN-LIKE-SPECIFIC PROTEASE 1A"/>
    <property type="match status" value="1"/>
</dbReference>
<proteinExistence type="inferred from homology"/>
<accession>A0AAW1SK63</accession>
<feature type="region of interest" description="Disordered" evidence="5">
    <location>
        <begin position="227"/>
        <end position="257"/>
    </location>
</feature>
<evidence type="ECO:0000256" key="5">
    <source>
        <dbReference type="SAM" id="MobiDB-lite"/>
    </source>
</evidence>
<dbReference type="AlphaFoldDB" id="A0AAW1SK63"/>
<comment type="caution">
    <text evidence="7">The sequence shown here is derived from an EMBL/GenBank/DDBJ whole genome shotgun (WGS) entry which is preliminary data.</text>
</comment>
<feature type="compositionally biased region" description="Basic and acidic residues" evidence="5">
    <location>
        <begin position="112"/>
        <end position="129"/>
    </location>
</feature>
<evidence type="ECO:0000313" key="7">
    <source>
        <dbReference type="EMBL" id="KAK9845918.1"/>
    </source>
</evidence>
<feature type="domain" description="Ubiquitin-like protease family profile" evidence="6">
    <location>
        <begin position="306"/>
        <end position="487"/>
    </location>
</feature>
<dbReference type="Gene3D" id="3.40.395.10">
    <property type="entry name" value="Adenoviral Proteinase, Chain A"/>
    <property type="match status" value="1"/>
</dbReference>
<keyword evidence="3" id="KW-0378">Hydrolase</keyword>
<gene>
    <name evidence="7" type="ORF">WJX81_005972</name>
</gene>
<keyword evidence="2" id="KW-0645">Protease</keyword>
<evidence type="ECO:0000256" key="1">
    <source>
        <dbReference type="ARBA" id="ARBA00005234"/>
    </source>
</evidence>
<evidence type="ECO:0000313" key="8">
    <source>
        <dbReference type="Proteomes" id="UP001445335"/>
    </source>
</evidence>
<dbReference type="Proteomes" id="UP001445335">
    <property type="component" value="Unassembled WGS sequence"/>
</dbReference>
<dbReference type="PANTHER" id="PTHR12606">
    <property type="entry name" value="SENTRIN/SUMO-SPECIFIC PROTEASE"/>
    <property type="match status" value="1"/>
</dbReference>
<dbReference type="PROSITE" id="PS50600">
    <property type="entry name" value="ULP_PROTEASE"/>
    <property type="match status" value="1"/>
</dbReference>
<name>A0AAW1SK63_9CHLO</name>
<protein>
    <recommendedName>
        <fullName evidence="6">Ubiquitin-like protease family profile domain-containing protein</fullName>
    </recommendedName>
</protein>
<dbReference type="InterPro" id="IPR003653">
    <property type="entry name" value="Peptidase_C48_C"/>
</dbReference>
<dbReference type="Pfam" id="PF02902">
    <property type="entry name" value="Peptidase_C48"/>
    <property type="match status" value="1"/>
</dbReference>
<evidence type="ECO:0000256" key="3">
    <source>
        <dbReference type="ARBA" id="ARBA00022801"/>
    </source>
</evidence>
<dbReference type="EMBL" id="JALJOU010000002">
    <property type="protein sequence ID" value="KAK9845918.1"/>
    <property type="molecule type" value="Genomic_DNA"/>
</dbReference>
<sequence length="517" mass="56830">MAAYKSLAALAQDELLQDLDRANELDLQARAIRLEAEELRARAQHKQAVQRRAALGPDAIRAEAAASFRSALAAEAALRQGAHGGAALGHAPSAAPADGAATLAQDPGAAAARERRRQDNERSSREAEARWRAIAEREARAKALFAKALRRDASSAAPAREAELQRLEAAHASEEALRLAARRGSPPQGSPAADRAPGPSRRHPARPAPAEPGQAPADEVVELLSSEDDEAPADEAGEEEEEEEEEDYAGSEYSEDDWGLSEAIAATSVRDEGLIRLSAKAMAAARAALGPGQEREVLVTHLNSGIDMTRKLIRCLRPSGWLNDEVMNLYMGLLQDRDTLWRKLGGGQPTCHFFNSFFINKLYKDARKYSYSNVRRWTSAKRLAGVGQASECILDLERWIIPVHLGNHWTCALVDLSARSLTYYDSYHSEERDIMASLRTYVRDEYKDKRQQDVDTLLWPISYPKDIPRQHNAVDCGVFALMFADRAARNAPMRFSEADMPLLRLKLAAEIAAAKIA</sequence>
<dbReference type="GO" id="GO:0016926">
    <property type="term" value="P:protein desumoylation"/>
    <property type="evidence" value="ECO:0007669"/>
    <property type="project" value="TreeGrafter"/>
</dbReference>
<dbReference type="GO" id="GO:0005634">
    <property type="term" value="C:nucleus"/>
    <property type="evidence" value="ECO:0007669"/>
    <property type="project" value="TreeGrafter"/>
</dbReference>
<keyword evidence="4" id="KW-0788">Thiol protease</keyword>
<evidence type="ECO:0000256" key="2">
    <source>
        <dbReference type="ARBA" id="ARBA00022670"/>
    </source>
</evidence>
<reference evidence="7 8" key="1">
    <citation type="journal article" date="2024" name="Nat. Commun.">
        <title>Phylogenomics reveals the evolutionary origins of lichenization in chlorophyte algae.</title>
        <authorList>
            <person name="Puginier C."/>
            <person name="Libourel C."/>
            <person name="Otte J."/>
            <person name="Skaloud P."/>
            <person name="Haon M."/>
            <person name="Grisel S."/>
            <person name="Petersen M."/>
            <person name="Berrin J.G."/>
            <person name="Delaux P.M."/>
            <person name="Dal Grande F."/>
            <person name="Keller J."/>
        </authorList>
    </citation>
    <scope>NUCLEOTIDE SEQUENCE [LARGE SCALE GENOMIC DNA]</scope>
    <source>
        <strain evidence="7 8">SAG 245.80</strain>
    </source>
</reference>
<dbReference type="SUPFAM" id="SSF54001">
    <property type="entry name" value="Cysteine proteinases"/>
    <property type="match status" value="1"/>
</dbReference>
<feature type="region of interest" description="Disordered" evidence="5">
    <location>
        <begin position="175"/>
        <end position="215"/>
    </location>
</feature>
<dbReference type="InterPro" id="IPR038765">
    <property type="entry name" value="Papain-like_cys_pep_sf"/>
</dbReference>
<feature type="compositionally biased region" description="Low complexity" evidence="5">
    <location>
        <begin position="88"/>
        <end position="104"/>
    </location>
</feature>
<organism evidence="7 8">
    <name type="scientific">Elliptochloris bilobata</name>
    <dbReference type="NCBI Taxonomy" id="381761"/>
    <lineage>
        <taxon>Eukaryota</taxon>
        <taxon>Viridiplantae</taxon>
        <taxon>Chlorophyta</taxon>
        <taxon>core chlorophytes</taxon>
        <taxon>Trebouxiophyceae</taxon>
        <taxon>Trebouxiophyceae incertae sedis</taxon>
        <taxon>Elliptochloris clade</taxon>
        <taxon>Elliptochloris</taxon>
    </lineage>
</organism>
<evidence type="ECO:0000256" key="4">
    <source>
        <dbReference type="ARBA" id="ARBA00022807"/>
    </source>
</evidence>
<evidence type="ECO:0000259" key="6">
    <source>
        <dbReference type="PROSITE" id="PS50600"/>
    </source>
</evidence>
<comment type="similarity">
    <text evidence="1">Belongs to the peptidase C48 family.</text>
</comment>
<feature type="region of interest" description="Disordered" evidence="5">
    <location>
        <begin position="85"/>
        <end position="129"/>
    </location>
</feature>
<dbReference type="GO" id="GO:0016929">
    <property type="term" value="F:deSUMOylase activity"/>
    <property type="evidence" value="ECO:0007669"/>
    <property type="project" value="TreeGrafter"/>
</dbReference>
<dbReference type="GO" id="GO:0006508">
    <property type="term" value="P:proteolysis"/>
    <property type="evidence" value="ECO:0007669"/>
    <property type="project" value="UniProtKB-KW"/>
</dbReference>